<organism evidence="3">
    <name type="scientific">Drosophila grimshawi</name>
    <name type="common">Hawaiian fruit fly</name>
    <name type="synonym">Idiomyia grimshawi</name>
    <dbReference type="NCBI Taxonomy" id="7222"/>
    <lineage>
        <taxon>Eukaryota</taxon>
        <taxon>Metazoa</taxon>
        <taxon>Ecdysozoa</taxon>
        <taxon>Arthropoda</taxon>
        <taxon>Hexapoda</taxon>
        <taxon>Insecta</taxon>
        <taxon>Pterygota</taxon>
        <taxon>Neoptera</taxon>
        <taxon>Endopterygota</taxon>
        <taxon>Diptera</taxon>
        <taxon>Brachycera</taxon>
        <taxon>Muscomorpha</taxon>
        <taxon>Ephydroidea</taxon>
        <taxon>Drosophilidae</taxon>
        <taxon>Drosophila</taxon>
        <taxon>Hawaiian Drosophila</taxon>
    </lineage>
</organism>
<dbReference type="HOGENOM" id="CLU_2173572_0_0_1"/>
<dbReference type="EMBL" id="CH916671">
    <property type="protein sequence ID" value="EDV90869.1"/>
    <property type="molecule type" value="Genomic_DNA"/>
</dbReference>
<keyword evidence="3" id="KW-1185">Reference proteome</keyword>
<dbReference type="STRING" id="7222.B4K104"/>
<dbReference type="OrthoDB" id="784962at2759"/>
<evidence type="ECO:0000313" key="3">
    <source>
        <dbReference type="Proteomes" id="UP000001070"/>
    </source>
</evidence>
<accession>B4K104</accession>
<dbReference type="PhylomeDB" id="B4K104"/>
<protein>
    <submittedName>
        <fullName evidence="2">GH22449</fullName>
    </submittedName>
</protein>
<dbReference type="InParanoid" id="B4K104"/>
<proteinExistence type="predicted"/>
<sequence length="110" mass="12593">MKSNARNSINEDGHTQSHDVSIIEDDLSDLDSEINNVEVDEDNRLNADEKLDKIDRFCRRYWKLLKADGIFIEAQESAQNDICRYQALESMDDKDFPDEELRSANPTAGA</sequence>
<gene>
    <name evidence="2" type="primary">Dgri\GH22449</name>
    <name evidence="2" type="ORF">Dgri_GH22449</name>
</gene>
<dbReference type="eggNOG" id="KOG1245">
    <property type="taxonomic scope" value="Eukaryota"/>
</dbReference>
<feature type="region of interest" description="Disordered" evidence="1">
    <location>
        <begin position="1"/>
        <end position="22"/>
    </location>
</feature>
<dbReference type="Proteomes" id="UP000001070">
    <property type="component" value="Unassembled WGS sequence"/>
</dbReference>
<evidence type="ECO:0000313" key="2">
    <source>
        <dbReference type="EMBL" id="EDV90869.1"/>
    </source>
</evidence>
<dbReference type="AlphaFoldDB" id="B4K104"/>
<name>B4K104_DROGR</name>
<reference evidence="2 3" key="1">
    <citation type="journal article" date="2007" name="Nature">
        <title>Evolution of genes and genomes on the Drosophila phylogeny.</title>
        <authorList>
            <consortium name="Drosophila 12 Genomes Consortium"/>
            <person name="Clark A.G."/>
            <person name="Eisen M.B."/>
            <person name="Smith D.R."/>
            <person name="Bergman C.M."/>
            <person name="Oliver B."/>
            <person name="Markow T.A."/>
            <person name="Kaufman T.C."/>
            <person name="Kellis M."/>
            <person name="Gelbart W."/>
            <person name="Iyer V.N."/>
            <person name="Pollard D.A."/>
            <person name="Sackton T.B."/>
            <person name="Larracuente A.M."/>
            <person name="Singh N.D."/>
            <person name="Abad J.P."/>
            <person name="Abt D.N."/>
            <person name="Adryan B."/>
            <person name="Aguade M."/>
            <person name="Akashi H."/>
            <person name="Anderson W.W."/>
            <person name="Aquadro C.F."/>
            <person name="Ardell D.H."/>
            <person name="Arguello R."/>
            <person name="Artieri C.G."/>
            <person name="Barbash D.A."/>
            <person name="Barker D."/>
            <person name="Barsanti P."/>
            <person name="Batterham P."/>
            <person name="Batzoglou S."/>
            <person name="Begun D."/>
            <person name="Bhutkar A."/>
            <person name="Blanco E."/>
            <person name="Bosak S.A."/>
            <person name="Bradley R.K."/>
            <person name="Brand A.D."/>
            <person name="Brent M.R."/>
            <person name="Brooks A.N."/>
            <person name="Brown R.H."/>
            <person name="Butlin R.K."/>
            <person name="Caggese C."/>
            <person name="Calvi B.R."/>
            <person name="Bernardo de Carvalho A."/>
            <person name="Caspi A."/>
            <person name="Castrezana S."/>
            <person name="Celniker S.E."/>
            <person name="Chang J.L."/>
            <person name="Chapple C."/>
            <person name="Chatterji S."/>
            <person name="Chinwalla A."/>
            <person name="Civetta A."/>
            <person name="Clifton S.W."/>
            <person name="Comeron J.M."/>
            <person name="Costello J.C."/>
            <person name="Coyne J.A."/>
            <person name="Daub J."/>
            <person name="David R.G."/>
            <person name="Delcher A.L."/>
            <person name="Delehaunty K."/>
            <person name="Do C.B."/>
            <person name="Ebling H."/>
            <person name="Edwards K."/>
            <person name="Eickbush T."/>
            <person name="Evans J.D."/>
            <person name="Filipski A."/>
            <person name="Findeiss S."/>
            <person name="Freyhult E."/>
            <person name="Fulton L."/>
            <person name="Fulton R."/>
            <person name="Garcia A.C."/>
            <person name="Gardiner A."/>
            <person name="Garfield D.A."/>
            <person name="Garvin B.E."/>
            <person name="Gibson G."/>
            <person name="Gilbert D."/>
            <person name="Gnerre S."/>
            <person name="Godfrey J."/>
            <person name="Good R."/>
            <person name="Gotea V."/>
            <person name="Gravely B."/>
            <person name="Greenberg A.J."/>
            <person name="Griffiths-Jones S."/>
            <person name="Gross S."/>
            <person name="Guigo R."/>
            <person name="Gustafson E.A."/>
            <person name="Haerty W."/>
            <person name="Hahn M.W."/>
            <person name="Halligan D.L."/>
            <person name="Halpern A.L."/>
            <person name="Halter G.M."/>
            <person name="Han M.V."/>
            <person name="Heger A."/>
            <person name="Hillier L."/>
            <person name="Hinrichs A.S."/>
            <person name="Holmes I."/>
            <person name="Hoskins R.A."/>
            <person name="Hubisz M.J."/>
            <person name="Hultmark D."/>
            <person name="Huntley M.A."/>
            <person name="Jaffe D.B."/>
            <person name="Jagadeeshan S."/>
            <person name="Jeck W.R."/>
            <person name="Johnson J."/>
            <person name="Jones C.D."/>
            <person name="Jordan W.C."/>
            <person name="Karpen G.H."/>
            <person name="Kataoka E."/>
            <person name="Keightley P.D."/>
            <person name="Kheradpour P."/>
            <person name="Kirkness E.F."/>
            <person name="Koerich L.B."/>
            <person name="Kristiansen K."/>
            <person name="Kudrna D."/>
            <person name="Kulathinal R.J."/>
            <person name="Kumar S."/>
            <person name="Kwok R."/>
            <person name="Lander E."/>
            <person name="Langley C.H."/>
            <person name="Lapoint R."/>
            <person name="Lazzaro B.P."/>
            <person name="Lee S.J."/>
            <person name="Levesque L."/>
            <person name="Li R."/>
            <person name="Lin C.F."/>
            <person name="Lin M.F."/>
            <person name="Lindblad-Toh K."/>
            <person name="Llopart A."/>
            <person name="Long M."/>
            <person name="Low L."/>
            <person name="Lozovsky E."/>
            <person name="Lu J."/>
            <person name="Luo M."/>
            <person name="Machado C.A."/>
            <person name="Makalowski W."/>
            <person name="Marzo M."/>
            <person name="Matsuda M."/>
            <person name="Matzkin L."/>
            <person name="McAllister B."/>
            <person name="McBride C.S."/>
            <person name="McKernan B."/>
            <person name="McKernan K."/>
            <person name="Mendez-Lago M."/>
            <person name="Minx P."/>
            <person name="Mollenhauer M.U."/>
            <person name="Montooth K."/>
            <person name="Mount S.M."/>
            <person name="Mu X."/>
            <person name="Myers E."/>
            <person name="Negre B."/>
            <person name="Newfeld S."/>
            <person name="Nielsen R."/>
            <person name="Noor M.A."/>
            <person name="O'Grady P."/>
            <person name="Pachter L."/>
            <person name="Papaceit M."/>
            <person name="Parisi M.J."/>
            <person name="Parisi M."/>
            <person name="Parts L."/>
            <person name="Pedersen J.S."/>
            <person name="Pesole G."/>
            <person name="Phillippy A.M."/>
            <person name="Ponting C.P."/>
            <person name="Pop M."/>
            <person name="Porcelli D."/>
            <person name="Powell J.R."/>
            <person name="Prohaska S."/>
            <person name="Pruitt K."/>
            <person name="Puig M."/>
            <person name="Quesneville H."/>
            <person name="Ram K.R."/>
            <person name="Rand D."/>
            <person name="Rasmussen M.D."/>
            <person name="Reed L.K."/>
            <person name="Reenan R."/>
            <person name="Reily A."/>
            <person name="Remington K.A."/>
            <person name="Rieger T.T."/>
            <person name="Ritchie M.G."/>
            <person name="Robin C."/>
            <person name="Rogers Y.H."/>
            <person name="Rohde C."/>
            <person name="Rozas J."/>
            <person name="Rubenfield M.J."/>
            <person name="Ruiz A."/>
            <person name="Russo S."/>
            <person name="Salzberg S.L."/>
            <person name="Sanchez-Gracia A."/>
            <person name="Saranga D.J."/>
            <person name="Sato H."/>
            <person name="Schaeffer S.W."/>
            <person name="Schatz M.C."/>
            <person name="Schlenke T."/>
            <person name="Schwartz R."/>
            <person name="Segarra C."/>
            <person name="Singh R.S."/>
            <person name="Sirot L."/>
            <person name="Sirota M."/>
            <person name="Sisneros N.B."/>
            <person name="Smith C.D."/>
            <person name="Smith T.F."/>
            <person name="Spieth J."/>
            <person name="Stage D.E."/>
            <person name="Stark A."/>
            <person name="Stephan W."/>
            <person name="Strausberg R.L."/>
            <person name="Strempel S."/>
            <person name="Sturgill D."/>
            <person name="Sutton G."/>
            <person name="Sutton G.G."/>
            <person name="Tao W."/>
            <person name="Teichmann S."/>
            <person name="Tobari Y.N."/>
            <person name="Tomimura Y."/>
            <person name="Tsolas J.M."/>
            <person name="Valente V.L."/>
            <person name="Venter E."/>
            <person name="Venter J.C."/>
            <person name="Vicario S."/>
            <person name="Vieira F.G."/>
            <person name="Vilella A.J."/>
            <person name="Villasante A."/>
            <person name="Walenz B."/>
            <person name="Wang J."/>
            <person name="Wasserman M."/>
            <person name="Watts T."/>
            <person name="Wilson D."/>
            <person name="Wilson R.K."/>
            <person name="Wing R.A."/>
            <person name="Wolfner M.F."/>
            <person name="Wong A."/>
            <person name="Wong G.K."/>
            <person name="Wu C.I."/>
            <person name="Wu G."/>
            <person name="Yamamoto D."/>
            <person name="Yang H.P."/>
            <person name="Yang S.P."/>
            <person name="Yorke J.A."/>
            <person name="Yoshida K."/>
            <person name="Zdobnov E."/>
            <person name="Zhang P."/>
            <person name="Zhang Y."/>
            <person name="Zimin A.V."/>
            <person name="Baldwin J."/>
            <person name="Abdouelleil A."/>
            <person name="Abdulkadir J."/>
            <person name="Abebe A."/>
            <person name="Abera B."/>
            <person name="Abreu J."/>
            <person name="Acer S.C."/>
            <person name="Aftuck L."/>
            <person name="Alexander A."/>
            <person name="An P."/>
            <person name="Anderson E."/>
            <person name="Anderson S."/>
            <person name="Arachi H."/>
            <person name="Azer M."/>
            <person name="Bachantsang P."/>
            <person name="Barry A."/>
            <person name="Bayul T."/>
            <person name="Berlin A."/>
            <person name="Bessette D."/>
            <person name="Bloom T."/>
            <person name="Blye J."/>
            <person name="Boguslavskiy L."/>
            <person name="Bonnet C."/>
            <person name="Boukhgalter B."/>
            <person name="Bourzgui I."/>
            <person name="Brown A."/>
            <person name="Cahill P."/>
            <person name="Channer S."/>
            <person name="Cheshatsang Y."/>
            <person name="Chuda L."/>
            <person name="Citroen M."/>
            <person name="Collymore A."/>
            <person name="Cooke P."/>
            <person name="Costello M."/>
            <person name="D'Aco K."/>
            <person name="Daza R."/>
            <person name="De Haan G."/>
            <person name="DeGray S."/>
            <person name="DeMaso C."/>
            <person name="Dhargay N."/>
            <person name="Dooley K."/>
            <person name="Dooley E."/>
            <person name="Doricent M."/>
            <person name="Dorje P."/>
            <person name="Dorjee K."/>
            <person name="Dupes A."/>
            <person name="Elong R."/>
            <person name="Falk J."/>
            <person name="Farina A."/>
            <person name="Faro S."/>
            <person name="Ferguson D."/>
            <person name="Fisher S."/>
            <person name="Foley C.D."/>
            <person name="Franke A."/>
            <person name="Friedrich D."/>
            <person name="Gadbois L."/>
            <person name="Gearin G."/>
            <person name="Gearin C.R."/>
            <person name="Giannoukos G."/>
            <person name="Goode T."/>
            <person name="Graham J."/>
            <person name="Grandbois E."/>
            <person name="Grewal S."/>
            <person name="Gyaltsen K."/>
            <person name="Hafez N."/>
            <person name="Hagos B."/>
            <person name="Hall J."/>
            <person name="Henson C."/>
            <person name="Hollinger A."/>
            <person name="Honan T."/>
            <person name="Huard M.D."/>
            <person name="Hughes L."/>
            <person name="Hurhula B."/>
            <person name="Husby M.E."/>
            <person name="Kamat A."/>
            <person name="Kanga B."/>
            <person name="Kashin S."/>
            <person name="Khazanovich D."/>
            <person name="Kisner P."/>
            <person name="Lance K."/>
            <person name="Lara M."/>
            <person name="Lee W."/>
            <person name="Lennon N."/>
            <person name="Letendre F."/>
            <person name="LeVine R."/>
            <person name="Lipovsky A."/>
            <person name="Liu X."/>
            <person name="Liu J."/>
            <person name="Liu S."/>
            <person name="Lokyitsang T."/>
            <person name="Lokyitsang Y."/>
            <person name="Lubonja R."/>
            <person name="Lui A."/>
            <person name="MacDonald P."/>
            <person name="Magnisalis V."/>
            <person name="Maru K."/>
            <person name="Matthews C."/>
            <person name="McCusker W."/>
            <person name="McDonough S."/>
            <person name="Mehta T."/>
            <person name="Meldrim J."/>
            <person name="Meneus L."/>
            <person name="Mihai O."/>
            <person name="Mihalev A."/>
            <person name="Mihova T."/>
            <person name="Mittelman R."/>
            <person name="Mlenga V."/>
            <person name="Montmayeur A."/>
            <person name="Mulrain L."/>
            <person name="Navidi A."/>
            <person name="Naylor J."/>
            <person name="Negash T."/>
            <person name="Nguyen T."/>
            <person name="Nguyen N."/>
            <person name="Nicol R."/>
            <person name="Norbu C."/>
            <person name="Norbu N."/>
            <person name="Novod N."/>
            <person name="O'Neill B."/>
            <person name="Osman S."/>
            <person name="Markiewicz E."/>
            <person name="Oyono O.L."/>
            <person name="Patti C."/>
            <person name="Phunkhang P."/>
            <person name="Pierre F."/>
            <person name="Priest M."/>
            <person name="Raghuraman S."/>
            <person name="Rege F."/>
            <person name="Reyes R."/>
            <person name="Rise C."/>
            <person name="Rogov P."/>
            <person name="Ross K."/>
            <person name="Ryan E."/>
            <person name="Settipalli S."/>
            <person name="Shea T."/>
            <person name="Sherpa N."/>
            <person name="Shi L."/>
            <person name="Shih D."/>
            <person name="Sparrow T."/>
            <person name="Spaulding J."/>
            <person name="Stalker J."/>
            <person name="Stange-Thomann N."/>
            <person name="Stavropoulos S."/>
            <person name="Stone C."/>
            <person name="Strader C."/>
            <person name="Tesfaye S."/>
            <person name="Thomson T."/>
            <person name="Thoulutsang Y."/>
            <person name="Thoulutsang D."/>
            <person name="Topham K."/>
            <person name="Topping I."/>
            <person name="Tsamla T."/>
            <person name="Vassiliev H."/>
            <person name="Vo A."/>
            <person name="Wangchuk T."/>
            <person name="Wangdi T."/>
            <person name="Weiand M."/>
            <person name="Wilkinson J."/>
            <person name="Wilson A."/>
            <person name="Yadav S."/>
            <person name="Young G."/>
            <person name="Yu Q."/>
            <person name="Zembek L."/>
            <person name="Zhong D."/>
            <person name="Zimmer A."/>
            <person name="Zwirko Z."/>
            <person name="Jaffe D.B."/>
            <person name="Alvarez P."/>
            <person name="Brockman W."/>
            <person name="Butler J."/>
            <person name="Chin C."/>
            <person name="Gnerre S."/>
            <person name="Grabherr M."/>
            <person name="Kleber M."/>
            <person name="Mauceli E."/>
            <person name="MacCallum I."/>
        </authorList>
    </citation>
    <scope>NUCLEOTIDE SEQUENCE [LARGE SCALE GENOMIC DNA]</scope>
    <source>
        <strain evidence="3">Tucson 15287-2541.00</strain>
    </source>
</reference>
<evidence type="ECO:0000256" key="1">
    <source>
        <dbReference type="SAM" id="MobiDB-lite"/>
    </source>
</evidence>